<evidence type="ECO:0000259" key="1">
    <source>
        <dbReference type="Pfam" id="PF14529"/>
    </source>
</evidence>
<dbReference type="GO" id="GO:0003824">
    <property type="term" value="F:catalytic activity"/>
    <property type="evidence" value="ECO:0007669"/>
    <property type="project" value="InterPro"/>
</dbReference>
<dbReference type="Gene3D" id="3.60.10.10">
    <property type="entry name" value="Endonuclease/exonuclease/phosphatase"/>
    <property type="match status" value="1"/>
</dbReference>
<dbReference type="Pfam" id="PF14529">
    <property type="entry name" value="Exo_endo_phos_2"/>
    <property type="match status" value="1"/>
</dbReference>
<accession>A0A151XCX1</accession>
<evidence type="ECO:0000313" key="2">
    <source>
        <dbReference type="EMBL" id="KYQ58108.1"/>
    </source>
</evidence>
<evidence type="ECO:0000313" key="3">
    <source>
        <dbReference type="Proteomes" id="UP000075809"/>
    </source>
</evidence>
<dbReference type="AlphaFoldDB" id="A0A151XCX1"/>
<dbReference type="EMBL" id="KQ982311">
    <property type="protein sequence ID" value="KYQ58108.1"/>
    <property type="molecule type" value="Genomic_DNA"/>
</dbReference>
<dbReference type="InterPro" id="IPR036691">
    <property type="entry name" value="Endo/exonu/phosph_ase_sf"/>
</dbReference>
<dbReference type="InterPro" id="IPR052560">
    <property type="entry name" value="RdDP_mobile_element"/>
</dbReference>
<sequence>MIRNLTLDFVTNVEPSRVSRLVSSLGPGLRVSGAVSPIASPTSPCPSRLRGEGGRTLGGDHKDAIRIFQWNCRGIRHNLSSLLSVAMNYDVFCIQETLLKQTNNLHIKGFKIFRKDIVQPGDRGVCLFIREGIICDSVSFDNVSHKSVEYLVVKISLKELDTLTIVNLYRHPGLDTPVSFYRSIFNELRPLKHFLILGDFNAHHPVWGCKRHSLASGRLLAAVEEIDLIILNEGTPTLLHPSPNAVSVIDLVIASPQLAPLCDVSVQSDTHGSDHYPVITALGARACLRSKFCYRYCFLRSNFSCTFTALDLASTASRPVSAGMRWATSVQHLKYLISKGRKIAIIMAVLSSVTWGSHPGLLLTIYRAVFRSAVEYGCQFFVWSPANADFVKLQRLQYRVIRKAMGYRISTPINVMLAEAKEHNFSNRLDYAASRFIYKAMANKFSMVYSSLEEMEIAAVQRNRKAEAIKTFRLFKHYVLSRHEESIVHRSTYPPAFWHTYEVSSLGIAYIQDMQGCDKKDNLSLIKADFYHRSFSYRQGAVSFYTDGSRNLEGAVGAAVYSPDMEGTVEHRLPPETSIFSAEL</sequence>
<dbReference type="Proteomes" id="UP000075809">
    <property type="component" value="Unassembled WGS sequence"/>
</dbReference>
<reference evidence="2 3" key="1">
    <citation type="submission" date="2015-09" db="EMBL/GenBank/DDBJ databases">
        <title>Trachymyrmex zeteki WGS genome.</title>
        <authorList>
            <person name="Nygaard S."/>
            <person name="Hu H."/>
            <person name="Boomsma J."/>
            <person name="Zhang G."/>
        </authorList>
    </citation>
    <scope>NUCLEOTIDE SEQUENCE [LARGE SCALE GENOMIC DNA]</scope>
    <source>
        <strain evidence="2">Tzet28-1</strain>
        <tissue evidence="2">Whole body</tissue>
    </source>
</reference>
<gene>
    <name evidence="2" type="ORF">ALC60_02915</name>
</gene>
<proteinExistence type="predicted"/>
<keyword evidence="3" id="KW-1185">Reference proteome</keyword>
<protein>
    <recommendedName>
        <fullName evidence="1">Endonuclease/exonuclease/phosphatase domain-containing protein</fullName>
    </recommendedName>
</protein>
<dbReference type="PANTHER" id="PTHR36688:SF2">
    <property type="entry name" value="ENDONUCLEASE_EXONUCLEASE_PHOSPHATASE DOMAIN-CONTAINING PROTEIN"/>
    <property type="match status" value="1"/>
</dbReference>
<name>A0A151XCX1_9HYME</name>
<feature type="domain" description="Endonuclease/exonuclease/phosphatase" evidence="1">
    <location>
        <begin position="164"/>
        <end position="279"/>
    </location>
</feature>
<organism evidence="2 3">
    <name type="scientific">Mycetomoellerius zeteki</name>
    <dbReference type="NCBI Taxonomy" id="64791"/>
    <lineage>
        <taxon>Eukaryota</taxon>
        <taxon>Metazoa</taxon>
        <taxon>Ecdysozoa</taxon>
        <taxon>Arthropoda</taxon>
        <taxon>Hexapoda</taxon>
        <taxon>Insecta</taxon>
        <taxon>Pterygota</taxon>
        <taxon>Neoptera</taxon>
        <taxon>Endopterygota</taxon>
        <taxon>Hymenoptera</taxon>
        <taxon>Apocrita</taxon>
        <taxon>Aculeata</taxon>
        <taxon>Formicoidea</taxon>
        <taxon>Formicidae</taxon>
        <taxon>Myrmicinae</taxon>
        <taxon>Mycetomoellerius</taxon>
    </lineage>
</organism>
<dbReference type="STRING" id="64791.A0A151XCX1"/>
<dbReference type="PANTHER" id="PTHR36688">
    <property type="entry name" value="ENDO/EXONUCLEASE/PHOSPHATASE DOMAIN-CONTAINING PROTEIN"/>
    <property type="match status" value="1"/>
</dbReference>
<dbReference type="SUPFAM" id="SSF56219">
    <property type="entry name" value="DNase I-like"/>
    <property type="match status" value="1"/>
</dbReference>
<dbReference type="InterPro" id="IPR005135">
    <property type="entry name" value="Endo/exonuclease/phosphatase"/>
</dbReference>